<keyword evidence="1" id="KW-0812">Transmembrane</keyword>
<accession>A0AAD7DTB1</accession>
<evidence type="ECO:0000256" key="1">
    <source>
        <dbReference type="SAM" id="Phobius"/>
    </source>
</evidence>
<dbReference type="EMBL" id="JARKIE010000025">
    <property type="protein sequence ID" value="KAJ7698555.1"/>
    <property type="molecule type" value="Genomic_DNA"/>
</dbReference>
<keyword evidence="3" id="KW-1185">Reference proteome</keyword>
<dbReference type="AlphaFoldDB" id="A0AAD7DTB1"/>
<keyword evidence="1" id="KW-1133">Transmembrane helix</keyword>
<name>A0AAD7DTB1_MYCRO</name>
<feature type="transmembrane region" description="Helical" evidence="1">
    <location>
        <begin position="20"/>
        <end position="41"/>
    </location>
</feature>
<sequence>MPVIHASPPHFAFSRDTAVLLVACSVLVATLSGVVLGTRYGQRKLAQRRVKCVDEEARFTCVGRGFFVKRGLPKDATVSPADVLAKARLATPTPLSVALAKRSSTPVRLVKLQGRLEVESAHFVIRPVRAPLRPSPLRAVLSASDPVIIECVDPPTKSATPCALGFDYLFTSPIEEYDDERDSHYDSMEPDTSSWSSVCDGSRLSIALPVLQPAPSSAPLISQQTIDYASSAGLVGNVLSPARPAGHVKSAARSFKPSKVLSGKENWCSDTRIPRRPALRAG</sequence>
<evidence type="ECO:0000313" key="3">
    <source>
        <dbReference type="Proteomes" id="UP001221757"/>
    </source>
</evidence>
<evidence type="ECO:0000313" key="2">
    <source>
        <dbReference type="EMBL" id="KAJ7698555.1"/>
    </source>
</evidence>
<proteinExistence type="predicted"/>
<reference evidence="2" key="1">
    <citation type="submission" date="2023-03" db="EMBL/GenBank/DDBJ databases">
        <title>Massive genome expansion in bonnet fungi (Mycena s.s.) driven by repeated elements and novel gene families across ecological guilds.</title>
        <authorList>
            <consortium name="Lawrence Berkeley National Laboratory"/>
            <person name="Harder C.B."/>
            <person name="Miyauchi S."/>
            <person name="Viragh M."/>
            <person name="Kuo A."/>
            <person name="Thoen E."/>
            <person name="Andreopoulos B."/>
            <person name="Lu D."/>
            <person name="Skrede I."/>
            <person name="Drula E."/>
            <person name="Henrissat B."/>
            <person name="Morin E."/>
            <person name="Kohler A."/>
            <person name="Barry K."/>
            <person name="LaButti K."/>
            <person name="Morin E."/>
            <person name="Salamov A."/>
            <person name="Lipzen A."/>
            <person name="Mereny Z."/>
            <person name="Hegedus B."/>
            <person name="Baldrian P."/>
            <person name="Stursova M."/>
            <person name="Weitz H."/>
            <person name="Taylor A."/>
            <person name="Grigoriev I.V."/>
            <person name="Nagy L.G."/>
            <person name="Martin F."/>
            <person name="Kauserud H."/>
        </authorList>
    </citation>
    <scope>NUCLEOTIDE SEQUENCE</scope>
    <source>
        <strain evidence="2">CBHHK067</strain>
    </source>
</reference>
<keyword evidence="1" id="KW-0472">Membrane</keyword>
<gene>
    <name evidence="2" type="ORF">B0H17DRAFT_1129611</name>
</gene>
<comment type="caution">
    <text evidence="2">The sequence shown here is derived from an EMBL/GenBank/DDBJ whole genome shotgun (WGS) entry which is preliminary data.</text>
</comment>
<organism evidence="2 3">
    <name type="scientific">Mycena rosella</name>
    <name type="common">Pink bonnet</name>
    <name type="synonym">Agaricus rosellus</name>
    <dbReference type="NCBI Taxonomy" id="1033263"/>
    <lineage>
        <taxon>Eukaryota</taxon>
        <taxon>Fungi</taxon>
        <taxon>Dikarya</taxon>
        <taxon>Basidiomycota</taxon>
        <taxon>Agaricomycotina</taxon>
        <taxon>Agaricomycetes</taxon>
        <taxon>Agaricomycetidae</taxon>
        <taxon>Agaricales</taxon>
        <taxon>Marasmiineae</taxon>
        <taxon>Mycenaceae</taxon>
        <taxon>Mycena</taxon>
    </lineage>
</organism>
<protein>
    <submittedName>
        <fullName evidence="2">Uncharacterized protein</fullName>
    </submittedName>
</protein>
<dbReference type="Proteomes" id="UP001221757">
    <property type="component" value="Unassembled WGS sequence"/>
</dbReference>